<comment type="caution">
    <text evidence="1">The sequence shown here is derived from an EMBL/GenBank/DDBJ whole genome shotgun (WGS) entry which is preliminary data.</text>
</comment>
<evidence type="ECO:0000313" key="2">
    <source>
        <dbReference type="Proteomes" id="UP001177021"/>
    </source>
</evidence>
<name>A0ACB0J5W7_TRIPR</name>
<protein>
    <submittedName>
        <fullName evidence="1">Uncharacterized protein</fullName>
    </submittedName>
</protein>
<organism evidence="1 2">
    <name type="scientific">Trifolium pratense</name>
    <name type="common">Red clover</name>
    <dbReference type="NCBI Taxonomy" id="57577"/>
    <lineage>
        <taxon>Eukaryota</taxon>
        <taxon>Viridiplantae</taxon>
        <taxon>Streptophyta</taxon>
        <taxon>Embryophyta</taxon>
        <taxon>Tracheophyta</taxon>
        <taxon>Spermatophyta</taxon>
        <taxon>Magnoliopsida</taxon>
        <taxon>eudicotyledons</taxon>
        <taxon>Gunneridae</taxon>
        <taxon>Pentapetalae</taxon>
        <taxon>rosids</taxon>
        <taxon>fabids</taxon>
        <taxon>Fabales</taxon>
        <taxon>Fabaceae</taxon>
        <taxon>Papilionoideae</taxon>
        <taxon>50 kb inversion clade</taxon>
        <taxon>NPAAA clade</taxon>
        <taxon>Hologalegina</taxon>
        <taxon>IRL clade</taxon>
        <taxon>Trifolieae</taxon>
        <taxon>Trifolium</taxon>
    </lineage>
</organism>
<evidence type="ECO:0000313" key="1">
    <source>
        <dbReference type="EMBL" id="CAJ2639904.1"/>
    </source>
</evidence>
<dbReference type="EMBL" id="CASHSV030000024">
    <property type="protein sequence ID" value="CAJ2639904.1"/>
    <property type="molecule type" value="Genomic_DNA"/>
</dbReference>
<sequence length="215" mass="25155">MKLSLSLLTRKRNLSTKKSSSTHTLASNNDSSSISHFFFFSKKKKCGICFESKTDSNIFKRRNSNSNGCNHIFCLDCISKYVTFQINNNLVNDYVTCPSPDCFVKLKAKHLQHILSKEIIFQWESLICQSSRSIFFKLKIYCRKLYQAFKLDKNFLELVKSEKWQRCPKCYFYVERKKGCNQIICRCGCAFCYNCGRKWGRIGHKCGIFYCFLGK</sequence>
<reference evidence="1" key="1">
    <citation type="submission" date="2023-10" db="EMBL/GenBank/DDBJ databases">
        <authorList>
            <person name="Rodriguez Cubillos JULIANA M."/>
            <person name="De Vega J."/>
        </authorList>
    </citation>
    <scope>NUCLEOTIDE SEQUENCE</scope>
</reference>
<keyword evidence="2" id="KW-1185">Reference proteome</keyword>
<accession>A0ACB0J5W7</accession>
<proteinExistence type="predicted"/>
<gene>
    <name evidence="1" type="ORF">MILVUS5_LOCUS9851</name>
</gene>
<dbReference type="Proteomes" id="UP001177021">
    <property type="component" value="Unassembled WGS sequence"/>
</dbReference>